<keyword evidence="1" id="KW-0472">Membrane</keyword>
<evidence type="ECO:0000313" key="3">
    <source>
        <dbReference type="Proteomes" id="UP001597394"/>
    </source>
</evidence>
<accession>A0ABW5K6T0</accession>
<gene>
    <name evidence="2" type="ORF">ACFSO8_03810</name>
</gene>
<sequence length="64" mass="7752">MKKRHKQKLVILSIILFVMLNAPILFLFNSSEMLWGIPLIYVYFFMVWFSSSLLSFLIFKRFDE</sequence>
<evidence type="ECO:0008006" key="4">
    <source>
        <dbReference type="Google" id="ProtNLM"/>
    </source>
</evidence>
<name>A0ABW5K6T0_9FLAO</name>
<evidence type="ECO:0000256" key="1">
    <source>
        <dbReference type="SAM" id="Phobius"/>
    </source>
</evidence>
<organism evidence="2 3">
    <name type="scientific">Kaistella montana</name>
    <dbReference type="NCBI Taxonomy" id="1849733"/>
    <lineage>
        <taxon>Bacteria</taxon>
        <taxon>Pseudomonadati</taxon>
        <taxon>Bacteroidota</taxon>
        <taxon>Flavobacteriia</taxon>
        <taxon>Flavobacteriales</taxon>
        <taxon>Weeksellaceae</taxon>
        <taxon>Chryseobacterium group</taxon>
        <taxon>Kaistella</taxon>
    </lineage>
</organism>
<keyword evidence="3" id="KW-1185">Reference proteome</keyword>
<feature type="transmembrane region" description="Helical" evidence="1">
    <location>
        <begin position="9"/>
        <end position="28"/>
    </location>
</feature>
<dbReference type="RefSeq" id="WP_255927733.1">
    <property type="nucleotide sequence ID" value="NZ_JANFQP010000001.1"/>
</dbReference>
<proteinExistence type="predicted"/>
<protein>
    <recommendedName>
        <fullName evidence="4">DUF3311 domain-containing protein</fullName>
    </recommendedName>
</protein>
<comment type="caution">
    <text evidence="2">The sequence shown here is derived from an EMBL/GenBank/DDBJ whole genome shotgun (WGS) entry which is preliminary data.</text>
</comment>
<evidence type="ECO:0000313" key="2">
    <source>
        <dbReference type="EMBL" id="MFD2544582.1"/>
    </source>
</evidence>
<feature type="transmembrane region" description="Helical" evidence="1">
    <location>
        <begin position="40"/>
        <end position="59"/>
    </location>
</feature>
<dbReference type="Proteomes" id="UP001597394">
    <property type="component" value="Unassembled WGS sequence"/>
</dbReference>
<keyword evidence="1" id="KW-1133">Transmembrane helix</keyword>
<keyword evidence="1" id="KW-0812">Transmembrane</keyword>
<dbReference type="EMBL" id="JBHULG010000001">
    <property type="protein sequence ID" value="MFD2544582.1"/>
    <property type="molecule type" value="Genomic_DNA"/>
</dbReference>
<reference evidence="3" key="1">
    <citation type="journal article" date="2019" name="Int. J. Syst. Evol. Microbiol.">
        <title>The Global Catalogue of Microorganisms (GCM) 10K type strain sequencing project: providing services to taxonomists for standard genome sequencing and annotation.</title>
        <authorList>
            <consortium name="The Broad Institute Genomics Platform"/>
            <consortium name="The Broad Institute Genome Sequencing Center for Infectious Disease"/>
            <person name="Wu L."/>
            <person name="Ma J."/>
        </authorList>
    </citation>
    <scope>NUCLEOTIDE SEQUENCE [LARGE SCALE GENOMIC DNA]</scope>
    <source>
        <strain evidence="3">KCTC 52204</strain>
    </source>
</reference>